<evidence type="ECO:0000313" key="3">
    <source>
        <dbReference type="Proteomes" id="UP000184440"/>
    </source>
</evidence>
<proteinExistence type="predicted"/>
<dbReference type="InterPro" id="IPR019734">
    <property type="entry name" value="TPR_rpt"/>
</dbReference>
<organism evidence="2 3">
    <name type="scientific">Cryptosporangium aurantiacum</name>
    <dbReference type="NCBI Taxonomy" id="134849"/>
    <lineage>
        <taxon>Bacteria</taxon>
        <taxon>Bacillati</taxon>
        <taxon>Actinomycetota</taxon>
        <taxon>Actinomycetes</taxon>
        <taxon>Cryptosporangiales</taxon>
        <taxon>Cryptosporangiaceae</taxon>
        <taxon>Cryptosporangium</taxon>
    </lineage>
</organism>
<dbReference type="SMART" id="SM00028">
    <property type="entry name" value="TPR"/>
    <property type="match status" value="5"/>
</dbReference>
<feature type="transmembrane region" description="Helical" evidence="1">
    <location>
        <begin position="15"/>
        <end position="35"/>
    </location>
</feature>
<dbReference type="InterPro" id="IPR011990">
    <property type="entry name" value="TPR-like_helical_dom_sf"/>
</dbReference>
<keyword evidence="1" id="KW-1133">Transmembrane helix</keyword>
<dbReference type="PANTHER" id="PTHR47691:SF3">
    <property type="entry name" value="HTH-TYPE TRANSCRIPTIONAL REGULATOR RV0890C-RELATED"/>
    <property type="match status" value="1"/>
</dbReference>
<name>A0A1M7HGN4_9ACTN</name>
<dbReference type="Gene3D" id="1.25.40.10">
    <property type="entry name" value="Tetratricopeptide repeat domain"/>
    <property type="match status" value="2"/>
</dbReference>
<dbReference type="PANTHER" id="PTHR47691">
    <property type="entry name" value="REGULATOR-RELATED"/>
    <property type="match status" value="1"/>
</dbReference>
<sequence length="420" mass="46099">MFSSSYSGLTDQALLFRYSALTTGLTFSAAAISALTRTPPASVRRGLDSLVAVNLLERVSGERYQFPLFVRVFARERLNVEDDAADIEAAIDRLTAWMANTVNAADRIFAPLRRPVPLGEESPWTHPVEFQSYDQALAWCDAERFALLETVKQAAESGRPTATWRIALGAVTFYKLRNHRKDWLTTSQLAVNAARAEGDRYAEAWSLISLGGALVLLEQFVEAGPPYEEALEICRAIGDRMGEGMTLGNLGELACVLGNYDEAIEFGEQAIAIWREIGERRLEAIVLIDSVAQARLDTRRFDEAVPLFQRAQEQSDGIDLHTHGLAVHGYARALEGLGDLRASLEALTEALNLQRRSGDRAGLADTLLSVARVQSESGHVEASRTALREALEILTSFDDPRALAIRDELDSDRPGGPPTS</sequence>
<keyword evidence="1" id="KW-0472">Membrane</keyword>
<dbReference type="Pfam" id="PF13424">
    <property type="entry name" value="TPR_12"/>
    <property type="match status" value="2"/>
</dbReference>
<dbReference type="Proteomes" id="UP000184440">
    <property type="component" value="Unassembled WGS sequence"/>
</dbReference>
<keyword evidence="1" id="KW-0812">Transmembrane</keyword>
<reference evidence="2 3" key="1">
    <citation type="submission" date="2016-11" db="EMBL/GenBank/DDBJ databases">
        <authorList>
            <person name="Jaros S."/>
            <person name="Januszkiewicz K."/>
            <person name="Wedrychowicz H."/>
        </authorList>
    </citation>
    <scope>NUCLEOTIDE SEQUENCE [LARGE SCALE GENOMIC DNA]</scope>
    <source>
        <strain evidence="2 3">DSM 46144</strain>
    </source>
</reference>
<accession>A0A1M7HGN4</accession>
<protein>
    <submittedName>
        <fullName evidence="2">Tetratricopeptide repeat-containing protein</fullName>
    </submittedName>
</protein>
<dbReference type="SUPFAM" id="SSF48452">
    <property type="entry name" value="TPR-like"/>
    <property type="match status" value="1"/>
</dbReference>
<evidence type="ECO:0000313" key="2">
    <source>
        <dbReference type="EMBL" id="SHM27655.1"/>
    </source>
</evidence>
<gene>
    <name evidence="2" type="ORF">SAMN05443668_101183</name>
</gene>
<dbReference type="STRING" id="134849.SAMN05443668_101183"/>
<keyword evidence="3" id="KW-1185">Reference proteome</keyword>
<evidence type="ECO:0000256" key="1">
    <source>
        <dbReference type="SAM" id="Phobius"/>
    </source>
</evidence>
<dbReference type="EMBL" id="FRCS01000001">
    <property type="protein sequence ID" value="SHM27655.1"/>
    <property type="molecule type" value="Genomic_DNA"/>
</dbReference>
<dbReference type="AlphaFoldDB" id="A0A1M7HGN4"/>